<dbReference type="RefSeq" id="WP_053065216.1">
    <property type="nucleotide sequence ID" value="NZ_JBKGHQ010000035.1"/>
</dbReference>
<organism evidence="1 2">
    <name type="scientific">Citrobacter youngae</name>
    <dbReference type="NCBI Taxonomy" id="133448"/>
    <lineage>
        <taxon>Bacteria</taxon>
        <taxon>Pseudomonadati</taxon>
        <taxon>Pseudomonadota</taxon>
        <taxon>Gammaproteobacteria</taxon>
        <taxon>Enterobacterales</taxon>
        <taxon>Enterobacteriaceae</taxon>
        <taxon>Citrobacter</taxon>
        <taxon>Citrobacter freundii complex</taxon>
    </lineage>
</organism>
<proteinExistence type="predicted"/>
<evidence type="ECO:0000313" key="2">
    <source>
        <dbReference type="Proteomes" id="UP000835792"/>
    </source>
</evidence>
<comment type="caution">
    <text evidence="1">The sequence shown here is derived from an EMBL/GenBank/DDBJ whole genome shotgun (WGS) entry which is preliminary data.</text>
</comment>
<keyword evidence="2" id="KW-1185">Reference proteome</keyword>
<dbReference type="Proteomes" id="UP000835792">
    <property type="component" value="Unassembled WGS sequence"/>
</dbReference>
<name>A0ABN7GRG7_9ENTR</name>
<sequence length="190" mass="20596">MSLKIPIVSIANIDISCILATCWTTVDHILDVASVQSAFNDIMNISDSAPNLDTATIQERGSAAGQIIKRFLLSPRTVHISDASIAKLEQSGFDAYMNQGLQKLPKEDREMTLSIYKAFATHLNKSSENDVLKNDVSSTFFGQAILTTSSFLESSRIAREAPGIAGVGVTSTGEAIKSVYEKFLTYINSL</sequence>
<dbReference type="EMBL" id="CAHPRB010000012">
    <property type="protein sequence ID" value="CAB5587442.1"/>
    <property type="molecule type" value="Genomic_DNA"/>
</dbReference>
<protein>
    <submittedName>
        <fullName evidence="1">Uncharacterized protein</fullName>
    </submittedName>
</protein>
<accession>A0ABN7GRG7</accession>
<gene>
    <name evidence="1" type="ORF">GHA_03397</name>
</gene>
<evidence type="ECO:0000313" key="1">
    <source>
        <dbReference type="EMBL" id="CAB5587442.1"/>
    </source>
</evidence>
<reference evidence="1" key="1">
    <citation type="submission" date="2020-05" db="EMBL/GenBank/DDBJ databases">
        <authorList>
            <person name="Delgado-Blas J."/>
        </authorList>
    </citation>
    <scope>NUCLEOTIDE SEQUENCE</scope>
    <source>
        <strain evidence="1">BB1468</strain>
    </source>
</reference>